<dbReference type="Proteomes" id="UP001497444">
    <property type="component" value="Unassembled WGS sequence"/>
</dbReference>
<proteinExistence type="predicted"/>
<organism evidence="1 2">
    <name type="scientific">Sphagnum jensenii</name>
    <dbReference type="NCBI Taxonomy" id="128206"/>
    <lineage>
        <taxon>Eukaryota</taxon>
        <taxon>Viridiplantae</taxon>
        <taxon>Streptophyta</taxon>
        <taxon>Embryophyta</taxon>
        <taxon>Bryophyta</taxon>
        <taxon>Sphagnophytina</taxon>
        <taxon>Sphagnopsida</taxon>
        <taxon>Sphagnales</taxon>
        <taxon>Sphagnaceae</taxon>
        <taxon>Sphagnum</taxon>
    </lineage>
</organism>
<comment type="caution">
    <text evidence="1">The sequence shown here is derived from an EMBL/GenBank/DDBJ whole genome shotgun (WGS) entry which is preliminary data.</text>
</comment>
<keyword evidence="2" id="KW-1185">Reference proteome</keyword>
<reference evidence="1" key="1">
    <citation type="submission" date="2024-02" db="EMBL/GenBank/DDBJ databases">
        <authorList>
            <consortium name="ELIXIR-Norway"/>
            <consortium name="Elixir Norway"/>
        </authorList>
    </citation>
    <scope>NUCLEOTIDE SEQUENCE</scope>
</reference>
<sequence length="161" mass="17627">MNARVASTSWGLGINAGDSRTRFSLATLDTTLDMTRRIAIGVEGLHSRGLIRKYLNASNVFVDLVSQDKAGSRGNVELKRDLAYDEIWGIVEACLVTKVVTKGVLSGDAWNGCMGYGREVDYCNAMPCLMFYADQPFPNESFVGNQNANQKGSEMNPKECC</sequence>
<evidence type="ECO:0000313" key="2">
    <source>
        <dbReference type="Proteomes" id="UP001497444"/>
    </source>
</evidence>
<name>A0ABP0V7X8_9BRYO</name>
<protein>
    <submittedName>
        <fullName evidence="1">Uncharacterized protein</fullName>
    </submittedName>
</protein>
<accession>A0ABP0V7X8</accession>
<gene>
    <name evidence="1" type="ORF">CSSPJE1EN1_LOCUS24958</name>
</gene>
<evidence type="ECO:0000313" key="1">
    <source>
        <dbReference type="EMBL" id="CAK9249580.1"/>
    </source>
</evidence>
<dbReference type="EMBL" id="CAXAQS010000006">
    <property type="protein sequence ID" value="CAK9249580.1"/>
    <property type="molecule type" value="Genomic_DNA"/>
</dbReference>